<dbReference type="Proteomes" id="UP000821853">
    <property type="component" value="Chromosome 2"/>
</dbReference>
<reference evidence="4 5" key="1">
    <citation type="journal article" date="2020" name="Cell">
        <title>Large-Scale Comparative Analyses of Tick Genomes Elucidate Their Genetic Diversity and Vector Capacities.</title>
        <authorList>
            <consortium name="Tick Genome and Microbiome Consortium (TIGMIC)"/>
            <person name="Jia N."/>
            <person name="Wang J."/>
            <person name="Shi W."/>
            <person name="Du L."/>
            <person name="Sun Y."/>
            <person name="Zhan W."/>
            <person name="Jiang J.F."/>
            <person name="Wang Q."/>
            <person name="Zhang B."/>
            <person name="Ji P."/>
            <person name="Bell-Sakyi L."/>
            <person name="Cui X.M."/>
            <person name="Yuan T.T."/>
            <person name="Jiang B.G."/>
            <person name="Yang W.F."/>
            <person name="Lam T.T."/>
            <person name="Chang Q.C."/>
            <person name="Ding S.J."/>
            <person name="Wang X.J."/>
            <person name="Zhu J.G."/>
            <person name="Ruan X.D."/>
            <person name="Zhao L."/>
            <person name="Wei J.T."/>
            <person name="Ye R.Z."/>
            <person name="Que T.C."/>
            <person name="Du C.H."/>
            <person name="Zhou Y.H."/>
            <person name="Cheng J.X."/>
            <person name="Dai P.F."/>
            <person name="Guo W.B."/>
            <person name="Han X.H."/>
            <person name="Huang E.J."/>
            <person name="Li L.F."/>
            <person name="Wei W."/>
            <person name="Gao Y.C."/>
            <person name="Liu J.Z."/>
            <person name="Shao H.Z."/>
            <person name="Wang X."/>
            <person name="Wang C.C."/>
            <person name="Yang T.C."/>
            <person name="Huo Q.B."/>
            <person name="Li W."/>
            <person name="Chen H.Y."/>
            <person name="Chen S.E."/>
            <person name="Zhou L.G."/>
            <person name="Ni X.B."/>
            <person name="Tian J.H."/>
            <person name="Sheng Y."/>
            <person name="Liu T."/>
            <person name="Pan Y.S."/>
            <person name="Xia L.Y."/>
            <person name="Li J."/>
            <person name="Zhao F."/>
            <person name="Cao W.C."/>
        </authorList>
    </citation>
    <scope>NUCLEOTIDE SEQUENCE [LARGE SCALE GENOMIC DNA]</scope>
    <source>
        <strain evidence="4">HaeL-2018</strain>
    </source>
</reference>
<keyword evidence="1" id="KW-0433">Leucine-rich repeat</keyword>
<dbReference type="AlphaFoldDB" id="A0A9J6FYR9"/>
<dbReference type="InterPro" id="IPR050541">
    <property type="entry name" value="LRR_TM_domain-containing"/>
</dbReference>
<dbReference type="InterPro" id="IPR001611">
    <property type="entry name" value="Leu-rich_rpt"/>
</dbReference>
<protein>
    <submittedName>
        <fullName evidence="4">Uncharacterized protein</fullName>
    </submittedName>
</protein>
<accession>A0A9J6FYR9</accession>
<name>A0A9J6FYR9_HAELO</name>
<comment type="caution">
    <text evidence="4">The sequence shown here is derived from an EMBL/GenBank/DDBJ whole genome shotgun (WGS) entry which is preliminary data.</text>
</comment>
<dbReference type="PANTHER" id="PTHR24369">
    <property type="entry name" value="ANTIGEN BSP, PUTATIVE-RELATED"/>
    <property type="match status" value="1"/>
</dbReference>
<feature type="signal peptide" evidence="3">
    <location>
        <begin position="1"/>
        <end position="28"/>
    </location>
</feature>
<proteinExistence type="predicted"/>
<dbReference type="OMA" id="NTSRPMQ"/>
<dbReference type="GO" id="GO:0005886">
    <property type="term" value="C:plasma membrane"/>
    <property type="evidence" value="ECO:0007669"/>
    <property type="project" value="TreeGrafter"/>
</dbReference>
<keyword evidence="5" id="KW-1185">Reference proteome</keyword>
<dbReference type="SUPFAM" id="SSF52058">
    <property type="entry name" value="L domain-like"/>
    <property type="match status" value="1"/>
</dbReference>
<keyword evidence="3" id="KW-0732">Signal</keyword>
<dbReference type="OrthoDB" id="6484892at2759"/>
<dbReference type="EMBL" id="JABSTR010000004">
    <property type="protein sequence ID" value="KAH9367927.1"/>
    <property type="molecule type" value="Genomic_DNA"/>
</dbReference>
<evidence type="ECO:0000256" key="3">
    <source>
        <dbReference type="SAM" id="SignalP"/>
    </source>
</evidence>
<keyword evidence="2" id="KW-0677">Repeat</keyword>
<dbReference type="Pfam" id="PF13855">
    <property type="entry name" value="LRR_8"/>
    <property type="match status" value="1"/>
</dbReference>
<gene>
    <name evidence="4" type="ORF">HPB48_008353</name>
</gene>
<organism evidence="4 5">
    <name type="scientific">Haemaphysalis longicornis</name>
    <name type="common">Bush tick</name>
    <dbReference type="NCBI Taxonomy" id="44386"/>
    <lineage>
        <taxon>Eukaryota</taxon>
        <taxon>Metazoa</taxon>
        <taxon>Ecdysozoa</taxon>
        <taxon>Arthropoda</taxon>
        <taxon>Chelicerata</taxon>
        <taxon>Arachnida</taxon>
        <taxon>Acari</taxon>
        <taxon>Parasitiformes</taxon>
        <taxon>Ixodida</taxon>
        <taxon>Ixodoidea</taxon>
        <taxon>Ixodidae</taxon>
        <taxon>Haemaphysalinae</taxon>
        <taxon>Haemaphysalis</taxon>
    </lineage>
</organism>
<dbReference type="PANTHER" id="PTHR24369:SF175">
    <property type="entry name" value="LEUCINE RICH REPEATS AND TRANSMEMBRANE DOMAINS 2"/>
    <property type="match status" value="1"/>
</dbReference>
<evidence type="ECO:0000256" key="1">
    <source>
        <dbReference type="ARBA" id="ARBA00022614"/>
    </source>
</evidence>
<sequence length="333" mass="36030">MRTIVPTVVRGALLAIAAILTLLSVVTSSSPRCENTSRPMQPIYTCVGFTSAGHFADLIERSFSEDPQLTFVLTDSVLSEIPAEAFENVPVHILELSNVTVKSFGSTAGDASGSEDVLLSGGLEDTLEKLVFRDRSSLPATWASMKNLKKLKILRMFNMVSLQLTADFNALADSLTVVEVLQSSIVRMDEDWLAGVIGLESLVIRGCNLKVFQRSMLPRPAANLWNLDFVINNLTTLPDDFGEGFPALRFLDLGSNSLSTVSKASLAALIDAPLEAIELGGNPLVCDCAIKHLRAFPSQLLSADCHAPESLRRKLVHTLTDEDLQCDAVDGAR</sequence>
<evidence type="ECO:0000313" key="5">
    <source>
        <dbReference type="Proteomes" id="UP000821853"/>
    </source>
</evidence>
<dbReference type="VEuPathDB" id="VectorBase:HLOH_062088"/>
<feature type="chain" id="PRO_5039939779" evidence="3">
    <location>
        <begin position="29"/>
        <end position="333"/>
    </location>
</feature>
<dbReference type="InterPro" id="IPR032675">
    <property type="entry name" value="LRR_dom_sf"/>
</dbReference>
<dbReference type="Gene3D" id="3.80.10.10">
    <property type="entry name" value="Ribonuclease Inhibitor"/>
    <property type="match status" value="1"/>
</dbReference>
<evidence type="ECO:0000313" key="4">
    <source>
        <dbReference type="EMBL" id="KAH9367927.1"/>
    </source>
</evidence>
<evidence type="ECO:0000256" key="2">
    <source>
        <dbReference type="ARBA" id="ARBA00022737"/>
    </source>
</evidence>